<dbReference type="OrthoDB" id="9802530at2"/>
<dbReference type="Proteomes" id="UP000017118">
    <property type="component" value="Chromosome"/>
</dbReference>
<dbReference type="HOGENOM" id="CLU_027621_2_0_9"/>
<evidence type="ECO:0000259" key="1">
    <source>
        <dbReference type="Pfam" id="PF13154"/>
    </source>
</evidence>
<reference evidence="2 3" key="1">
    <citation type="journal article" date="2013" name="Genome Announc.">
        <title>Complete Genome Sequence of the Solvent Producer Clostridium saccharobutylicum NCP262 (DSM 13864).</title>
        <authorList>
            <person name="Poehlein A."/>
            <person name="Hartwich K."/>
            <person name="Krabben P."/>
            <person name="Ehrenreich A."/>
            <person name="Liebl W."/>
            <person name="Durre P."/>
            <person name="Gottschalk G."/>
            <person name="Daniel R."/>
        </authorList>
    </citation>
    <scope>NUCLEOTIDE SEQUENCE [LARGE SCALE GENOMIC DNA]</scope>
    <source>
        <strain evidence="2">DSM 13864</strain>
    </source>
</reference>
<protein>
    <submittedName>
        <fullName evidence="2">LtrC-like protein</fullName>
    </submittedName>
</protein>
<proteinExistence type="predicted"/>
<dbReference type="Gene3D" id="3.40.1360.10">
    <property type="match status" value="1"/>
</dbReference>
<dbReference type="EMBL" id="CP006721">
    <property type="protein sequence ID" value="AGX43916.1"/>
    <property type="molecule type" value="Genomic_DNA"/>
</dbReference>
<dbReference type="eggNOG" id="COG0358">
    <property type="taxonomic scope" value="Bacteria"/>
</dbReference>
<feature type="domain" description="DUF3991" evidence="1">
    <location>
        <begin position="125"/>
        <end position="193"/>
    </location>
</feature>
<evidence type="ECO:0000313" key="3">
    <source>
        <dbReference type="Proteomes" id="UP000017118"/>
    </source>
</evidence>
<dbReference type="SUPFAM" id="SSF56731">
    <property type="entry name" value="DNA primase core"/>
    <property type="match status" value="1"/>
</dbReference>
<dbReference type="PATRIC" id="fig|1345695.10.peg.1031"/>
<dbReference type="AlphaFoldDB" id="U5MWC8"/>
<dbReference type="RefSeq" id="WP_022747061.1">
    <property type="nucleotide sequence ID" value="NC_022571.1"/>
</dbReference>
<evidence type="ECO:0000313" key="2">
    <source>
        <dbReference type="EMBL" id="AGX43916.1"/>
    </source>
</evidence>
<dbReference type="KEGG" id="csb:CLSA_c29490"/>
<organism evidence="2 3">
    <name type="scientific">Clostridium saccharobutylicum DSM 13864</name>
    <dbReference type="NCBI Taxonomy" id="1345695"/>
    <lineage>
        <taxon>Bacteria</taxon>
        <taxon>Bacillati</taxon>
        <taxon>Bacillota</taxon>
        <taxon>Clostridia</taxon>
        <taxon>Eubacteriales</taxon>
        <taxon>Clostridiaceae</taxon>
        <taxon>Clostridium</taxon>
    </lineage>
</organism>
<dbReference type="Pfam" id="PF13154">
    <property type="entry name" value="DUF3991"/>
    <property type="match status" value="1"/>
</dbReference>
<sequence>MARLTDTQIQEARSKDFKEFLEREGFSFRKHGNSYECVEHDSLVLNKKGDCLWYHWYSRDEKGNIITFVQNNITNGNFRQAVAYILNCNIGSYSIEESYSNENKKNSLGSNFKIDIGSDMKRLFAYLTTTRGIDKDLVNQLIKQDKIAQDSKNNIVFKYMDESGRNVGGELKGTCSSKSFSGVAKNSDENYGFTIVIGNNNNIKEIKVFEASSDLLSYYQLFGNGLKNTILLSLGGCTKIKKISTYLRQYENLSLISACVDNDKAGNTSFDNISKEYSNYEIHDERELLLNNGVKDYNELLKKGIIK</sequence>
<gene>
    <name evidence="2" type="ORF">CLSA_c29490</name>
</gene>
<dbReference type="InterPro" id="IPR025054">
    <property type="entry name" value="DUF3991"/>
</dbReference>
<accession>U5MWC8</accession>
<dbReference type="Pfam" id="PF13155">
    <property type="entry name" value="Toprim_2"/>
    <property type="match status" value="1"/>
</dbReference>
<keyword evidence="3" id="KW-1185">Reference proteome</keyword>
<name>U5MWC8_CLOSA</name>
<dbReference type="GeneID" id="55475331"/>
<dbReference type="SUPFAM" id="SSF57783">
    <property type="entry name" value="Zinc beta-ribbon"/>
    <property type="match status" value="1"/>
</dbReference>